<dbReference type="NCBIfam" id="TIGR03352">
    <property type="entry name" value="VI_chp_3"/>
    <property type="match status" value="1"/>
</dbReference>
<evidence type="ECO:0000313" key="3">
    <source>
        <dbReference type="Proteomes" id="UP001629953"/>
    </source>
</evidence>
<dbReference type="PANTHER" id="PTHR37625:SF5">
    <property type="entry name" value="LIPOPROTEIN"/>
    <property type="match status" value="1"/>
</dbReference>
<proteinExistence type="predicted"/>
<organism evidence="2 3">
    <name type="scientific">Celerinatantimonas yamalensis</name>
    <dbReference type="NCBI Taxonomy" id="559956"/>
    <lineage>
        <taxon>Bacteria</taxon>
        <taxon>Pseudomonadati</taxon>
        <taxon>Pseudomonadota</taxon>
        <taxon>Gammaproteobacteria</taxon>
        <taxon>Celerinatantimonadaceae</taxon>
        <taxon>Celerinatantimonas</taxon>
    </lineage>
</organism>
<keyword evidence="3" id="KW-1185">Reference proteome</keyword>
<feature type="chain" id="PRO_5046245677" evidence="1">
    <location>
        <begin position="22"/>
        <end position="163"/>
    </location>
</feature>
<dbReference type="RefSeq" id="WP_408622626.1">
    <property type="nucleotide sequence ID" value="NZ_JBEQCT010000002.1"/>
</dbReference>
<accession>A0ABW9G5A8</accession>
<sequence>MHRYLLLIGTSLLLSACSVFGSSDNPVDYANQPSTVTFSLVSLHDANSLTNNGKGVPIKFKVFELEDDSLLKAADYDELNKNYKSVLGSNYVDDFDYILTPSQFKFVEPIKVDKDARYIGVVANYAEPNKSQWKKVIKIDPVGHQYHVLMLFRSNEVVLKKVE</sequence>
<keyword evidence="1" id="KW-0732">Signal</keyword>
<dbReference type="Pfam" id="PF12790">
    <property type="entry name" value="T6SS-SciN"/>
    <property type="match status" value="1"/>
</dbReference>
<dbReference type="Proteomes" id="UP001629953">
    <property type="component" value="Unassembled WGS sequence"/>
</dbReference>
<dbReference type="PROSITE" id="PS51257">
    <property type="entry name" value="PROKAR_LIPOPROTEIN"/>
    <property type="match status" value="1"/>
</dbReference>
<dbReference type="Gene3D" id="2.60.40.4150">
    <property type="entry name" value="Type VI secretion system, lipoprotein SciN"/>
    <property type="match status" value="1"/>
</dbReference>
<dbReference type="PANTHER" id="PTHR37625">
    <property type="entry name" value="OUTER MEMBRANE LIPOPROTEIN-RELATED"/>
    <property type="match status" value="1"/>
</dbReference>
<name>A0ABW9G5A8_9GAMM</name>
<evidence type="ECO:0000313" key="2">
    <source>
        <dbReference type="EMBL" id="MFM2484448.1"/>
    </source>
</evidence>
<keyword evidence="2" id="KW-0449">Lipoprotein</keyword>
<reference evidence="2 3" key="1">
    <citation type="journal article" date="2013" name="Int. J. Syst. Evol. Microbiol.">
        <title>Celerinatantimonas yamalensis sp. nov., a cold-adapted diazotrophic bacterium from a cold permafrost brine.</title>
        <authorList>
            <person name="Shcherbakova V."/>
            <person name="Chuvilskaya N."/>
            <person name="Rivkina E."/>
            <person name="Demidov N."/>
            <person name="Uchaeva V."/>
            <person name="Suetin S."/>
            <person name="Suzina N."/>
            <person name="Gilichinsky D."/>
        </authorList>
    </citation>
    <scope>NUCLEOTIDE SEQUENCE [LARGE SCALE GENOMIC DNA]</scope>
    <source>
        <strain evidence="2 3">C7</strain>
    </source>
</reference>
<feature type="signal peptide" evidence="1">
    <location>
        <begin position="1"/>
        <end position="21"/>
    </location>
</feature>
<evidence type="ECO:0000256" key="1">
    <source>
        <dbReference type="SAM" id="SignalP"/>
    </source>
</evidence>
<dbReference type="InterPro" id="IPR017734">
    <property type="entry name" value="T6SS_SciN"/>
</dbReference>
<protein>
    <submittedName>
        <fullName evidence="2">Type VI secretion system lipoprotein TssJ</fullName>
    </submittedName>
</protein>
<comment type="caution">
    <text evidence="2">The sequence shown here is derived from an EMBL/GenBank/DDBJ whole genome shotgun (WGS) entry which is preliminary data.</text>
</comment>
<gene>
    <name evidence="2" type="primary">tssJ</name>
    <name evidence="2" type="ORF">ABUE30_05105</name>
</gene>
<dbReference type="InterPro" id="IPR038706">
    <property type="entry name" value="Type_VI_SciN-like_sf"/>
</dbReference>
<dbReference type="EMBL" id="JBEQCT010000002">
    <property type="protein sequence ID" value="MFM2484448.1"/>
    <property type="molecule type" value="Genomic_DNA"/>
</dbReference>